<keyword evidence="10" id="KW-1185">Reference proteome</keyword>
<dbReference type="Gene3D" id="3.40.1090.10">
    <property type="entry name" value="Cytosolic phospholipase A2 catalytic domain"/>
    <property type="match status" value="2"/>
</dbReference>
<dbReference type="Proteomes" id="UP000298030">
    <property type="component" value="Unassembled WGS sequence"/>
</dbReference>
<keyword evidence="2 5" id="KW-0378">Hydrolase</keyword>
<feature type="active site" description="Nucleophile" evidence="5">
    <location>
        <position position="305"/>
    </location>
</feature>
<evidence type="ECO:0000256" key="7">
    <source>
        <dbReference type="SAM" id="MobiDB-lite"/>
    </source>
</evidence>
<dbReference type="GO" id="GO:0016020">
    <property type="term" value="C:membrane"/>
    <property type="evidence" value="ECO:0007669"/>
    <property type="project" value="UniProtKB-SubCell"/>
</dbReference>
<keyword evidence="6" id="KW-0812">Transmembrane</keyword>
<feature type="transmembrane region" description="Helical" evidence="6">
    <location>
        <begin position="100"/>
        <end position="120"/>
    </location>
</feature>
<dbReference type="GO" id="GO:0004806">
    <property type="term" value="F:triacylglycerol lipase activity"/>
    <property type="evidence" value="ECO:0007669"/>
    <property type="project" value="InterPro"/>
</dbReference>
<sequence>MISSKRNSKPFVEELLERDYVNEDHIAAFAHALKEDEAYFENHGEASPLIGTPPVPHTPRIRKVSALSDFAPINLRVRRRGRKKVKDPGRKDLLFTLLRWPLLAFIGVFIMAQFSLYIIIRQVVNTKEWGVERRVHLRKRLRAAKTYEEWKEAAKALDAYMHFDEWKRVDEDPYYDWKLVKKVKSSLKTLREKSDARGCLGVLETCIRANFAAVESSRLYSETYLGSKDLIESYFDELEESLQFIKNTPDLSIDEKRRFFKSANTNLGVSALCLSGGGSFGYYHFGVVKAFFDAGLLPRVITGTSAGGLVAALVCCHTDEELKVMLVPELASRITACEESFNIWIKRFWKTGARFDSVTWARKCSFFTHGSLTFKEAYLRTGRVLNISVIPADRHSPTKLLNYITAPDTVIWSTLLASAAVPGILNPVVIMQKLKDGTIVPWNWGSRFKDGSLRVDIPVQGLNLYFNVTHPVVSQVNPHVHLFFFAPRGSAGKPVAHSKGKGWRGNFLLSAAEQWLKHELTKNFKVIRDLELLPQLLGQDWSSVFLQRFDGAVTIWPRTRFMDWIHILDDPDPEELDRMMKVGQLVTWPKLHMIENRMRIEKHIYTGRVEVRMALKKGKAKGVPEPRSLLLPPQSISAATTLQSNGSQSSNNSERPERPLSLDTDAENAFSHGSRWFYRRGRHSPSLGDSSDPLLSPSIRRKWASGLLDISQNPDRRKPTDDEEGAANDEEPEVRPPQSQGSFFARLRQNSMASLSLPFSHSRKGSSDEHADRNTSVDSSSDDESIWPQDYVNHATLRRSTIGAEDGGDELEFAGTSSSEDV</sequence>
<dbReference type="InterPro" id="IPR050301">
    <property type="entry name" value="NTE"/>
</dbReference>
<feature type="compositionally biased region" description="Basic and acidic residues" evidence="7">
    <location>
        <begin position="765"/>
        <end position="775"/>
    </location>
</feature>
<name>A0A4Y7TQ61_COPMI</name>
<dbReference type="InterPro" id="IPR016035">
    <property type="entry name" value="Acyl_Trfase/lysoPLipase"/>
</dbReference>
<reference evidence="9 10" key="1">
    <citation type="journal article" date="2019" name="Nat. Ecol. Evol.">
        <title>Megaphylogeny resolves global patterns of mushroom evolution.</title>
        <authorList>
            <person name="Varga T."/>
            <person name="Krizsan K."/>
            <person name="Foldi C."/>
            <person name="Dima B."/>
            <person name="Sanchez-Garcia M."/>
            <person name="Sanchez-Ramirez S."/>
            <person name="Szollosi G.J."/>
            <person name="Szarkandi J.G."/>
            <person name="Papp V."/>
            <person name="Albert L."/>
            <person name="Andreopoulos W."/>
            <person name="Angelini C."/>
            <person name="Antonin V."/>
            <person name="Barry K.W."/>
            <person name="Bougher N.L."/>
            <person name="Buchanan P."/>
            <person name="Buyck B."/>
            <person name="Bense V."/>
            <person name="Catcheside P."/>
            <person name="Chovatia M."/>
            <person name="Cooper J."/>
            <person name="Damon W."/>
            <person name="Desjardin D."/>
            <person name="Finy P."/>
            <person name="Geml J."/>
            <person name="Haridas S."/>
            <person name="Hughes K."/>
            <person name="Justo A."/>
            <person name="Karasinski D."/>
            <person name="Kautmanova I."/>
            <person name="Kiss B."/>
            <person name="Kocsube S."/>
            <person name="Kotiranta H."/>
            <person name="LaButti K.M."/>
            <person name="Lechner B.E."/>
            <person name="Liimatainen K."/>
            <person name="Lipzen A."/>
            <person name="Lukacs Z."/>
            <person name="Mihaltcheva S."/>
            <person name="Morgado L.N."/>
            <person name="Niskanen T."/>
            <person name="Noordeloos M.E."/>
            <person name="Ohm R.A."/>
            <person name="Ortiz-Santana B."/>
            <person name="Ovrebo C."/>
            <person name="Racz N."/>
            <person name="Riley R."/>
            <person name="Savchenko A."/>
            <person name="Shiryaev A."/>
            <person name="Soop K."/>
            <person name="Spirin V."/>
            <person name="Szebenyi C."/>
            <person name="Tomsovsky M."/>
            <person name="Tulloss R.E."/>
            <person name="Uehling J."/>
            <person name="Grigoriev I.V."/>
            <person name="Vagvolgyi C."/>
            <person name="Papp T."/>
            <person name="Martin F.M."/>
            <person name="Miettinen O."/>
            <person name="Hibbett D.S."/>
            <person name="Nagy L.G."/>
        </authorList>
    </citation>
    <scope>NUCLEOTIDE SEQUENCE [LARGE SCALE GENOMIC DNA]</scope>
    <source>
        <strain evidence="9 10">FP101781</strain>
    </source>
</reference>
<feature type="short sequence motif" description="GXGXXG" evidence="5">
    <location>
        <begin position="276"/>
        <end position="281"/>
    </location>
</feature>
<dbReference type="Pfam" id="PF01734">
    <property type="entry name" value="Patatin"/>
    <property type="match status" value="1"/>
</dbReference>
<comment type="similarity">
    <text evidence="1 6">Belongs to the PLPL family.</text>
</comment>
<comment type="subcellular location">
    <subcellularLocation>
        <location evidence="6">Membrane</location>
        <topology evidence="6">Single-pass membrane protein</topology>
    </subcellularLocation>
</comment>
<organism evidence="9 10">
    <name type="scientific">Coprinellus micaceus</name>
    <name type="common">Glistening ink-cap mushroom</name>
    <name type="synonym">Coprinus micaceus</name>
    <dbReference type="NCBI Taxonomy" id="71717"/>
    <lineage>
        <taxon>Eukaryota</taxon>
        <taxon>Fungi</taxon>
        <taxon>Dikarya</taxon>
        <taxon>Basidiomycota</taxon>
        <taxon>Agaricomycotina</taxon>
        <taxon>Agaricomycetes</taxon>
        <taxon>Agaricomycetidae</taxon>
        <taxon>Agaricales</taxon>
        <taxon>Agaricineae</taxon>
        <taxon>Psathyrellaceae</taxon>
        <taxon>Coprinellus</taxon>
    </lineage>
</organism>
<keyword evidence="3 5" id="KW-0442">Lipid degradation</keyword>
<comment type="caution">
    <text evidence="5">Lacks conserved residue(s) required for the propagation of feature annotation.</text>
</comment>
<evidence type="ECO:0000313" key="9">
    <source>
        <dbReference type="EMBL" id="TEB35712.1"/>
    </source>
</evidence>
<dbReference type="PROSITE" id="PS51635">
    <property type="entry name" value="PNPLA"/>
    <property type="match status" value="1"/>
</dbReference>
<dbReference type="EC" id="3.1.1.-" evidence="6"/>
<accession>A0A4Y7TQ61</accession>
<evidence type="ECO:0000313" key="10">
    <source>
        <dbReference type="Proteomes" id="UP000298030"/>
    </source>
</evidence>
<dbReference type="OrthoDB" id="15478at2759"/>
<comment type="function">
    <text evidence="6">Lipid hydrolase.</text>
</comment>
<evidence type="ECO:0000256" key="2">
    <source>
        <dbReference type="ARBA" id="ARBA00022801"/>
    </source>
</evidence>
<feature type="compositionally biased region" description="Polar residues" evidence="7">
    <location>
        <begin position="737"/>
        <end position="759"/>
    </location>
</feature>
<dbReference type="GO" id="GO:0016042">
    <property type="term" value="P:lipid catabolic process"/>
    <property type="evidence" value="ECO:0007669"/>
    <property type="project" value="UniProtKB-UniRule"/>
</dbReference>
<comment type="caution">
    <text evidence="9">The sequence shown here is derived from an EMBL/GenBank/DDBJ whole genome shotgun (WGS) entry which is preliminary data.</text>
</comment>
<keyword evidence="6" id="KW-0472">Membrane</keyword>
<feature type="short sequence motif" description="GXSXG" evidence="5">
    <location>
        <begin position="303"/>
        <end position="307"/>
    </location>
</feature>
<dbReference type="Pfam" id="PF11815">
    <property type="entry name" value="DUF3336"/>
    <property type="match status" value="1"/>
</dbReference>
<gene>
    <name evidence="9" type="ORF">FA13DRAFT_1811389</name>
</gene>
<dbReference type="SUPFAM" id="SSF52151">
    <property type="entry name" value="FabD/lysophospholipase-like"/>
    <property type="match status" value="1"/>
</dbReference>
<dbReference type="EMBL" id="QPFP01000007">
    <property type="protein sequence ID" value="TEB35712.1"/>
    <property type="molecule type" value="Genomic_DNA"/>
</dbReference>
<evidence type="ECO:0000256" key="1">
    <source>
        <dbReference type="ARBA" id="ARBA00006104"/>
    </source>
</evidence>
<protein>
    <recommendedName>
        <fullName evidence="6">Patatin-like phospholipase domain-containing protein</fullName>
        <ecNumber evidence="6">3.1.1.-</ecNumber>
    </recommendedName>
</protein>
<dbReference type="AlphaFoldDB" id="A0A4Y7TQ61"/>
<dbReference type="PANTHER" id="PTHR14226:SF66">
    <property type="entry name" value="TRIACYLGLYCEROL LIPASE PTL2"/>
    <property type="match status" value="1"/>
</dbReference>
<dbReference type="CDD" id="cd07232">
    <property type="entry name" value="Pat_PLPL"/>
    <property type="match status" value="1"/>
</dbReference>
<evidence type="ECO:0000256" key="6">
    <source>
        <dbReference type="RuleBase" id="RU362055"/>
    </source>
</evidence>
<dbReference type="PANTHER" id="PTHR14226">
    <property type="entry name" value="NEUROPATHY TARGET ESTERASE/SWISS CHEESE D.MELANOGASTER"/>
    <property type="match status" value="1"/>
</dbReference>
<feature type="active site" description="Proton acceptor" evidence="5">
    <location>
        <position position="450"/>
    </location>
</feature>
<evidence type="ECO:0000256" key="3">
    <source>
        <dbReference type="ARBA" id="ARBA00022963"/>
    </source>
</evidence>
<evidence type="ECO:0000256" key="5">
    <source>
        <dbReference type="PROSITE-ProRule" id="PRU01161"/>
    </source>
</evidence>
<dbReference type="InterPro" id="IPR021771">
    <property type="entry name" value="Triacylglycerol_lipase_N"/>
</dbReference>
<evidence type="ECO:0000256" key="4">
    <source>
        <dbReference type="ARBA" id="ARBA00023098"/>
    </source>
</evidence>
<feature type="region of interest" description="Disordered" evidence="7">
    <location>
        <begin position="640"/>
        <end position="664"/>
    </location>
</feature>
<keyword evidence="6" id="KW-1133">Transmembrane helix</keyword>
<dbReference type="STRING" id="71717.A0A4Y7TQ61"/>
<keyword evidence="4 5" id="KW-0443">Lipid metabolism</keyword>
<evidence type="ECO:0000259" key="8">
    <source>
        <dbReference type="PROSITE" id="PS51635"/>
    </source>
</evidence>
<feature type="region of interest" description="Disordered" evidence="7">
    <location>
        <begin position="706"/>
        <end position="822"/>
    </location>
</feature>
<dbReference type="GO" id="GO:0006641">
    <property type="term" value="P:triglyceride metabolic process"/>
    <property type="evidence" value="ECO:0007669"/>
    <property type="project" value="UniProtKB-ARBA"/>
</dbReference>
<dbReference type="InterPro" id="IPR002641">
    <property type="entry name" value="PNPLA_dom"/>
</dbReference>
<feature type="domain" description="PNPLA" evidence="8">
    <location>
        <begin position="272"/>
        <end position="463"/>
    </location>
</feature>
<proteinExistence type="inferred from homology"/>
<feature type="compositionally biased region" description="Low complexity" evidence="7">
    <location>
        <begin position="643"/>
        <end position="653"/>
    </location>
</feature>
<feature type="compositionally biased region" description="Acidic residues" evidence="7">
    <location>
        <begin position="721"/>
        <end position="732"/>
    </location>
</feature>